<protein>
    <submittedName>
        <fullName evidence="3">Uncharacterized protein</fullName>
    </submittedName>
</protein>
<proteinExistence type="predicted"/>
<keyword evidence="3" id="KW-0614">Plasmid</keyword>
<keyword evidence="2" id="KW-0732">Signal</keyword>
<dbReference type="RefSeq" id="WP_111070794.1">
    <property type="nucleotide sequence ID" value="NZ_CP029835.1"/>
</dbReference>
<dbReference type="AlphaFoldDB" id="A0A2U9SEH4"/>
<dbReference type="Proteomes" id="UP000249605">
    <property type="component" value="Plasmid unnamed5"/>
</dbReference>
<feature type="region of interest" description="Disordered" evidence="1">
    <location>
        <begin position="52"/>
        <end position="107"/>
    </location>
</feature>
<accession>A0A2U9SEH4</accession>
<evidence type="ECO:0000256" key="1">
    <source>
        <dbReference type="SAM" id="MobiDB-lite"/>
    </source>
</evidence>
<organism evidence="3 4">
    <name type="scientific">Azospirillum ramasamyi</name>
    <dbReference type="NCBI Taxonomy" id="682998"/>
    <lineage>
        <taxon>Bacteria</taxon>
        <taxon>Pseudomonadati</taxon>
        <taxon>Pseudomonadota</taxon>
        <taxon>Alphaproteobacteria</taxon>
        <taxon>Rhodospirillales</taxon>
        <taxon>Azospirillaceae</taxon>
        <taxon>Azospirillum</taxon>
    </lineage>
</organism>
<feature type="signal peptide" evidence="2">
    <location>
        <begin position="1"/>
        <end position="29"/>
    </location>
</feature>
<evidence type="ECO:0000256" key="2">
    <source>
        <dbReference type="SAM" id="SignalP"/>
    </source>
</evidence>
<evidence type="ECO:0000313" key="4">
    <source>
        <dbReference type="Proteomes" id="UP000249605"/>
    </source>
</evidence>
<dbReference type="EMBL" id="CP029835">
    <property type="protein sequence ID" value="AWU98005.1"/>
    <property type="molecule type" value="Genomic_DNA"/>
</dbReference>
<reference evidence="3 4" key="1">
    <citation type="submission" date="2018-06" db="EMBL/GenBank/DDBJ databases">
        <title>Complete genome sequencing of Azospirillum sp. M2T2B2.</title>
        <authorList>
            <person name="Heo J."/>
            <person name="Kim S.-J."/>
            <person name="Kwon S.-W."/>
            <person name="Anandham R."/>
        </authorList>
    </citation>
    <scope>NUCLEOTIDE SEQUENCE [LARGE SCALE GENOMIC DNA]</scope>
    <source>
        <strain evidence="3 4">M2T2B2</strain>
        <plasmid evidence="3 4">unnamed5</plasmid>
    </source>
</reference>
<evidence type="ECO:0000313" key="3">
    <source>
        <dbReference type="EMBL" id="AWU98005.1"/>
    </source>
</evidence>
<name>A0A2U9SEH4_9PROT</name>
<keyword evidence="4" id="KW-1185">Reference proteome</keyword>
<dbReference type="OrthoDB" id="7307230at2"/>
<feature type="chain" id="PRO_5015873755" evidence="2">
    <location>
        <begin position="30"/>
        <end position="107"/>
    </location>
</feature>
<gene>
    <name evidence="3" type="ORF">DM194_27465</name>
</gene>
<geneLocation type="plasmid" evidence="3 4">
    <name>unnamed5</name>
</geneLocation>
<dbReference type="KEGG" id="azm:DM194_27465"/>
<sequence>MTRFALSAPMAALLLAGALAFPAASPAAAEPMKGRYELRCQDPQTRQWTVAGQLTDPEIVDPPASAGQAGGKPGGPPGGREVRGTGADGKPVVLPMPSDRTCMLSAR</sequence>